<dbReference type="InterPro" id="IPR006976">
    <property type="entry name" value="VanZ-like"/>
</dbReference>
<gene>
    <name evidence="3" type="ORF">E4U82_12535</name>
</gene>
<feature type="transmembrane region" description="Helical" evidence="1">
    <location>
        <begin position="80"/>
        <end position="101"/>
    </location>
</feature>
<feature type="transmembrane region" description="Helical" evidence="1">
    <location>
        <begin position="12"/>
        <end position="31"/>
    </location>
</feature>
<dbReference type="AlphaFoldDB" id="A0A4Y9A990"/>
<dbReference type="RefSeq" id="WP_135110523.1">
    <property type="nucleotide sequence ID" value="NZ_SRHY01000023.1"/>
</dbReference>
<organism evidence="3 4">
    <name type="scientific">Lentibacillus salicampi</name>
    <dbReference type="NCBI Taxonomy" id="175306"/>
    <lineage>
        <taxon>Bacteria</taxon>
        <taxon>Bacillati</taxon>
        <taxon>Bacillota</taxon>
        <taxon>Bacilli</taxon>
        <taxon>Bacillales</taxon>
        <taxon>Bacillaceae</taxon>
        <taxon>Lentibacillus</taxon>
    </lineage>
</organism>
<dbReference type="EMBL" id="SRHY01000023">
    <property type="protein sequence ID" value="TFJ92373.1"/>
    <property type="molecule type" value="Genomic_DNA"/>
</dbReference>
<keyword evidence="1" id="KW-0812">Transmembrane</keyword>
<sequence>MKRTKLMNSIMVHALFALYVYALFITILFKFDSIDITFLMSRLQRNLGDPNYILGQLQSGNFILFKTISNYFLTPSIHHIINLVGNIVIFIPFGFFISLLSKAKEISFIGVSAQSLCLSLCLECLQVVFSIGSFDVDDLVLNTFGGLLGYGVFKLIYFPLKATFTIKKVPNYMGLLKRNYKK</sequence>
<comment type="caution">
    <text evidence="3">The sequence shown here is derived from an EMBL/GenBank/DDBJ whole genome shotgun (WGS) entry which is preliminary data.</text>
</comment>
<evidence type="ECO:0000313" key="4">
    <source>
        <dbReference type="Proteomes" id="UP000298484"/>
    </source>
</evidence>
<evidence type="ECO:0000256" key="1">
    <source>
        <dbReference type="SAM" id="Phobius"/>
    </source>
</evidence>
<dbReference type="OrthoDB" id="4822551at2"/>
<feature type="domain" description="VanZ-like" evidence="2">
    <location>
        <begin position="16"/>
        <end position="156"/>
    </location>
</feature>
<protein>
    <submittedName>
        <fullName evidence="3">VanZ family protein</fullName>
    </submittedName>
</protein>
<evidence type="ECO:0000313" key="3">
    <source>
        <dbReference type="EMBL" id="TFJ92373.1"/>
    </source>
</evidence>
<dbReference type="Pfam" id="PF04892">
    <property type="entry name" value="VanZ"/>
    <property type="match status" value="1"/>
</dbReference>
<dbReference type="PANTHER" id="PTHR36834:SF1">
    <property type="entry name" value="INTEGRAL MEMBRANE PROTEIN"/>
    <property type="match status" value="1"/>
</dbReference>
<dbReference type="PANTHER" id="PTHR36834">
    <property type="entry name" value="MEMBRANE PROTEIN-RELATED"/>
    <property type="match status" value="1"/>
</dbReference>
<keyword evidence="4" id="KW-1185">Reference proteome</keyword>
<name>A0A4Y9A990_9BACI</name>
<reference evidence="3 4" key="1">
    <citation type="submission" date="2019-03" db="EMBL/GenBank/DDBJ databases">
        <title>Genome sequence of Lentibacillus salicampi ATCC BAA-719.</title>
        <authorList>
            <person name="Maclea K.S."/>
            <person name="Simoes Junior M."/>
        </authorList>
    </citation>
    <scope>NUCLEOTIDE SEQUENCE [LARGE SCALE GENOMIC DNA]</scope>
    <source>
        <strain evidence="3 4">ATCC BAA-719</strain>
    </source>
</reference>
<accession>A0A4Y9A990</accession>
<feature type="transmembrane region" description="Helical" evidence="1">
    <location>
        <begin position="139"/>
        <end position="158"/>
    </location>
</feature>
<evidence type="ECO:0000259" key="2">
    <source>
        <dbReference type="Pfam" id="PF04892"/>
    </source>
</evidence>
<keyword evidence="1" id="KW-0472">Membrane</keyword>
<keyword evidence="1" id="KW-1133">Transmembrane helix</keyword>
<proteinExistence type="predicted"/>
<dbReference type="InterPro" id="IPR053150">
    <property type="entry name" value="Teicoplanin_resist-assoc"/>
</dbReference>
<dbReference type="Proteomes" id="UP000298484">
    <property type="component" value="Unassembled WGS sequence"/>
</dbReference>
<feature type="transmembrane region" description="Helical" evidence="1">
    <location>
        <begin position="108"/>
        <end position="133"/>
    </location>
</feature>